<evidence type="ECO:0000313" key="1">
    <source>
        <dbReference type="EMBL" id="KKN52535.1"/>
    </source>
</evidence>
<accession>A0A0F9R7J6</accession>
<sequence>MGMDTLTKFLKLMATEISKDDLELIRLGRSLGLDLVSFAKLRASQEDNFTDEVRQGALKKLETEHLNWLKNKDSFYVGSIDFMISNEPEGKKFFLLETNGGSHRGLSILSEKQQVLIYDGYYEAIMQALKKIKSEGGGVFVLVGIPVNDELIHEKVILIEYLRKKLKKNGNTVKIFNTDNYDKEFKAKVIFLIADYNHLHTTLSFSKKWVQYKGRQVGVLLGDGIARRMKNKKFIKLIKKDFRKINSIIINPIFRITDDKSLTYLSSFYSKNILKNFNLKSLLFTKVGTEKNLIKKLKQILKKYKCSFIIKPSGGSGGAGVMPISAGENPVNIKNIVEESKKEFFAKFMKNRDPFPYTIQEKADFSLISWKEGKHTFDLRIYLAQRDGKVIPIGGLARIAREEYREGSNKQEFVVNLSGFNGQVEVERGVGLSYKNCNILGLSKEDFINMFCIGCVIFTSMDKHYNKIVNFSDWKKFIEKHEF</sequence>
<dbReference type="AlphaFoldDB" id="A0A0F9R7J6"/>
<dbReference type="EMBL" id="LAZR01001014">
    <property type="protein sequence ID" value="KKN52535.1"/>
    <property type="molecule type" value="Genomic_DNA"/>
</dbReference>
<gene>
    <name evidence="1" type="ORF">LCGC14_0611440</name>
</gene>
<reference evidence="1" key="1">
    <citation type="journal article" date="2015" name="Nature">
        <title>Complex archaea that bridge the gap between prokaryotes and eukaryotes.</title>
        <authorList>
            <person name="Spang A."/>
            <person name="Saw J.H."/>
            <person name="Jorgensen S.L."/>
            <person name="Zaremba-Niedzwiedzka K."/>
            <person name="Martijn J."/>
            <person name="Lind A.E."/>
            <person name="van Eijk R."/>
            <person name="Schleper C."/>
            <person name="Guy L."/>
            <person name="Ettema T.J."/>
        </authorList>
    </citation>
    <scope>NUCLEOTIDE SEQUENCE</scope>
</reference>
<organism evidence="1">
    <name type="scientific">marine sediment metagenome</name>
    <dbReference type="NCBI Taxonomy" id="412755"/>
    <lineage>
        <taxon>unclassified sequences</taxon>
        <taxon>metagenomes</taxon>
        <taxon>ecological metagenomes</taxon>
    </lineage>
</organism>
<comment type="caution">
    <text evidence="1">The sequence shown here is derived from an EMBL/GenBank/DDBJ whole genome shotgun (WGS) entry which is preliminary data.</text>
</comment>
<protein>
    <recommendedName>
        <fullName evidence="2">ATP-grasp domain-containing protein</fullName>
    </recommendedName>
</protein>
<proteinExistence type="predicted"/>
<evidence type="ECO:0008006" key="2">
    <source>
        <dbReference type="Google" id="ProtNLM"/>
    </source>
</evidence>
<name>A0A0F9R7J6_9ZZZZ</name>